<evidence type="ECO:0008006" key="7">
    <source>
        <dbReference type="Google" id="ProtNLM"/>
    </source>
</evidence>
<dbReference type="EMBL" id="JAKCXM010000035">
    <property type="protein sequence ID" value="KAJ0406185.1"/>
    <property type="molecule type" value="Genomic_DNA"/>
</dbReference>
<dbReference type="SUPFAM" id="SSF48403">
    <property type="entry name" value="Ankyrin repeat"/>
    <property type="match status" value="1"/>
</dbReference>
<comment type="caution">
    <text evidence="5">The sequence shown here is derived from an EMBL/GenBank/DDBJ whole genome shotgun (WGS) entry which is preliminary data.</text>
</comment>
<evidence type="ECO:0000313" key="5">
    <source>
        <dbReference type="EMBL" id="KAJ0406185.1"/>
    </source>
</evidence>
<dbReference type="InterPro" id="IPR036770">
    <property type="entry name" value="Ankyrin_rpt-contain_sf"/>
</dbReference>
<name>A0AAD5QD88_PYTIN</name>
<feature type="compositionally biased region" description="Low complexity" evidence="4">
    <location>
        <begin position="435"/>
        <end position="444"/>
    </location>
</feature>
<evidence type="ECO:0000313" key="6">
    <source>
        <dbReference type="Proteomes" id="UP001209570"/>
    </source>
</evidence>
<keyword evidence="1" id="KW-0677">Repeat</keyword>
<dbReference type="Gene3D" id="1.25.40.20">
    <property type="entry name" value="Ankyrin repeat-containing domain"/>
    <property type="match status" value="1"/>
</dbReference>
<dbReference type="PROSITE" id="PS50088">
    <property type="entry name" value="ANK_REPEAT"/>
    <property type="match status" value="1"/>
</dbReference>
<dbReference type="Proteomes" id="UP001209570">
    <property type="component" value="Unassembled WGS sequence"/>
</dbReference>
<dbReference type="SMART" id="SM00248">
    <property type="entry name" value="ANK"/>
    <property type="match status" value="5"/>
</dbReference>
<dbReference type="AlphaFoldDB" id="A0AAD5QD88"/>
<reference evidence="5" key="1">
    <citation type="submission" date="2021-12" db="EMBL/GenBank/DDBJ databases">
        <title>Prjna785345.</title>
        <authorList>
            <person name="Rujirawat T."/>
            <person name="Krajaejun T."/>
        </authorList>
    </citation>
    <scope>NUCLEOTIDE SEQUENCE</scope>
    <source>
        <strain evidence="5">Pi057C3</strain>
    </source>
</reference>
<protein>
    <recommendedName>
        <fullName evidence="7">Ankyrin repeat protein</fullName>
    </recommendedName>
</protein>
<dbReference type="InterPro" id="IPR002110">
    <property type="entry name" value="Ankyrin_rpt"/>
</dbReference>
<feature type="repeat" description="ANK" evidence="3">
    <location>
        <begin position="155"/>
        <end position="198"/>
    </location>
</feature>
<evidence type="ECO:0000256" key="2">
    <source>
        <dbReference type="ARBA" id="ARBA00023043"/>
    </source>
</evidence>
<organism evidence="5 6">
    <name type="scientific">Pythium insidiosum</name>
    <name type="common">Pythiosis disease agent</name>
    <dbReference type="NCBI Taxonomy" id="114742"/>
    <lineage>
        <taxon>Eukaryota</taxon>
        <taxon>Sar</taxon>
        <taxon>Stramenopiles</taxon>
        <taxon>Oomycota</taxon>
        <taxon>Peronosporomycetes</taxon>
        <taxon>Pythiales</taxon>
        <taxon>Pythiaceae</taxon>
        <taxon>Pythium</taxon>
    </lineage>
</organism>
<feature type="compositionally biased region" description="Low complexity" evidence="4">
    <location>
        <begin position="390"/>
        <end position="408"/>
    </location>
</feature>
<keyword evidence="6" id="KW-1185">Reference proteome</keyword>
<dbReference type="Pfam" id="PF12796">
    <property type="entry name" value="Ank_2"/>
    <property type="match status" value="1"/>
</dbReference>
<feature type="compositionally biased region" description="Basic residues" evidence="4">
    <location>
        <begin position="288"/>
        <end position="302"/>
    </location>
</feature>
<evidence type="ECO:0000256" key="3">
    <source>
        <dbReference type="PROSITE-ProRule" id="PRU00023"/>
    </source>
</evidence>
<keyword evidence="2 3" id="KW-0040">ANK repeat</keyword>
<dbReference type="PANTHER" id="PTHR24173:SF74">
    <property type="entry name" value="ANKYRIN REPEAT DOMAIN-CONTAINING PROTEIN 16"/>
    <property type="match status" value="1"/>
</dbReference>
<gene>
    <name evidence="5" type="ORF">P43SY_000369</name>
</gene>
<proteinExistence type="predicted"/>
<dbReference type="PANTHER" id="PTHR24173">
    <property type="entry name" value="ANKYRIN REPEAT CONTAINING"/>
    <property type="match status" value="1"/>
</dbReference>
<feature type="region of interest" description="Disordered" evidence="4">
    <location>
        <begin position="268"/>
        <end position="444"/>
    </location>
</feature>
<evidence type="ECO:0000256" key="1">
    <source>
        <dbReference type="ARBA" id="ARBA00022737"/>
    </source>
</evidence>
<accession>A0AAD5QD88</accession>
<feature type="compositionally biased region" description="Polar residues" evidence="4">
    <location>
        <begin position="416"/>
        <end position="433"/>
    </location>
</feature>
<sequence>MDTMMEPVEMAAKTQEFAHRVVEFADTKGCIKYFQEKAVDFDCCNDAGWTLLMTVCAHARSDLVGYVLDRTTNLAAATTPNGTTVLHLAAMSPEPAVIKEMVATEQRVAKLLTVVNTPNRNGDTPLMMACVAKNQVTAETLVRKLRADVSLANIAGLTPLMCAARLSDEREGTPLRSESEAIVRVLLDAGAAVNAVDHSGHQTALHFALLTNNQAVVGRLLETRDLDVTLRNKAGHSPLALARQLKLESSLVERLEKQWNALELAAQRRGEELAEPEPSSVNSDERKSKAKKKKNKNNKHKSVVNSSEETLASPPTSRFEEIVDNEEESTAQVTVDRHTETNSVEEVEVEVKAKEALADSEPSVDVAEPDASEGWQEAVTRRQKKMPTASVRPSQRQRQPSKRTTTQPVSAPAKPTSATPSSAPVALSTSPPSANTPNLLPSPRSPLLTYEDLAEAFHRMFPVAADVDIPVEGFVAGAPTEGADLLAGLSISQLEVLQEAHLRAYHYLNERRMEMIRELEAERVAVQLEVYRQVLELE</sequence>
<dbReference type="Pfam" id="PF00023">
    <property type="entry name" value="Ank"/>
    <property type="match status" value="2"/>
</dbReference>
<evidence type="ECO:0000256" key="4">
    <source>
        <dbReference type="SAM" id="MobiDB-lite"/>
    </source>
</evidence>